<evidence type="ECO:0000313" key="3">
    <source>
        <dbReference type="Proteomes" id="UP001161064"/>
    </source>
</evidence>
<sequence>MIAMKTKTHPLPQPFLLTGWHVLAMFGGFFAVMLAVNILFVVLALKTFSGETDHAYINGLKFNETLAAKARQAELGWKMTLGLERPTGGGAVLEARLTDKSGAPLIGAAMAGSIGRPTDAKEDRALKFIETAPGVYRAVIDQLAPGRWRFAASAQIAGAPKFETETTLSLR</sequence>
<reference evidence="2" key="2">
    <citation type="journal article" date="2023" name="ISME Commun">
        <title>Characterization of a bloom-associated alphaproteobacterial lineage, 'Candidatus Phycosocius': insights into freshwater algal-bacterial interactions.</title>
        <authorList>
            <person name="Tanabe Y."/>
            <person name="Yamaguchi H."/>
            <person name="Yoshida M."/>
            <person name="Kai A."/>
            <person name="Okazaki Y."/>
        </authorList>
    </citation>
    <scope>NUCLEOTIDE SEQUENCE</scope>
    <source>
        <strain evidence="2">BOTRYCO-1</strain>
    </source>
</reference>
<dbReference type="EMBL" id="BPFZ01000003">
    <property type="protein sequence ID" value="GIU66556.1"/>
    <property type="molecule type" value="Genomic_DNA"/>
</dbReference>
<accession>A0ABQ4PUA2</accession>
<protein>
    <submittedName>
        <fullName evidence="2">Ferredoxin</fullName>
    </submittedName>
</protein>
<feature type="transmembrane region" description="Helical" evidence="1">
    <location>
        <begin position="20"/>
        <end position="45"/>
    </location>
</feature>
<keyword evidence="1" id="KW-1133">Transmembrane helix</keyword>
<comment type="caution">
    <text evidence="2">The sequence shown here is derived from an EMBL/GenBank/DDBJ whole genome shotgun (WGS) entry which is preliminary data.</text>
</comment>
<organism evidence="2 3">
    <name type="scientific">Candidatus Phycosocius spiralis</name>
    <dbReference type="NCBI Taxonomy" id="2815099"/>
    <lineage>
        <taxon>Bacteria</taxon>
        <taxon>Pseudomonadati</taxon>
        <taxon>Pseudomonadota</taxon>
        <taxon>Alphaproteobacteria</taxon>
        <taxon>Caulobacterales</taxon>
        <taxon>Caulobacterales incertae sedis</taxon>
        <taxon>Candidatus Phycosocius</taxon>
    </lineage>
</organism>
<keyword evidence="1" id="KW-0472">Membrane</keyword>
<name>A0ABQ4PUA2_9PROT</name>
<keyword evidence="3" id="KW-1185">Reference proteome</keyword>
<dbReference type="Proteomes" id="UP001161064">
    <property type="component" value="Unassembled WGS sequence"/>
</dbReference>
<gene>
    <name evidence="2" type="primary">fixH</name>
    <name evidence="2" type="ORF">PsB1_0710</name>
</gene>
<proteinExistence type="predicted"/>
<evidence type="ECO:0000256" key="1">
    <source>
        <dbReference type="SAM" id="Phobius"/>
    </source>
</evidence>
<keyword evidence="1" id="KW-0812">Transmembrane</keyword>
<evidence type="ECO:0000313" key="2">
    <source>
        <dbReference type="EMBL" id="GIU66556.1"/>
    </source>
</evidence>
<dbReference type="InterPro" id="IPR008620">
    <property type="entry name" value="FixH"/>
</dbReference>
<dbReference type="Pfam" id="PF05751">
    <property type="entry name" value="FixH"/>
    <property type="match status" value="1"/>
</dbReference>
<reference evidence="2" key="1">
    <citation type="submission" date="2021-05" db="EMBL/GenBank/DDBJ databases">
        <authorList>
            <person name="Tanabe Y."/>
        </authorList>
    </citation>
    <scope>NUCLEOTIDE SEQUENCE</scope>
    <source>
        <strain evidence="2">BOTRYCO-1</strain>
    </source>
</reference>